<sequence length="64" mass="7107">MNASTVRAARPIREALEQPSSWWQTLTSSLDALAAQRTTRIATPDTQTITQELVPGAIERVFPR</sequence>
<dbReference type="EMBL" id="JBHLZU010000009">
    <property type="protein sequence ID" value="MFB9904365.1"/>
    <property type="molecule type" value="Genomic_DNA"/>
</dbReference>
<proteinExistence type="predicted"/>
<gene>
    <name evidence="1" type="ORF">ACFFQA_10495</name>
</gene>
<evidence type="ECO:0000313" key="1">
    <source>
        <dbReference type="EMBL" id="MFB9904365.1"/>
    </source>
</evidence>
<dbReference type="Proteomes" id="UP001589693">
    <property type="component" value="Unassembled WGS sequence"/>
</dbReference>
<protein>
    <submittedName>
        <fullName evidence="1">Uncharacterized protein</fullName>
    </submittedName>
</protein>
<dbReference type="RefSeq" id="WP_377851566.1">
    <property type="nucleotide sequence ID" value="NZ_JBHLZU010000009.1"/>
</dbReference>
<reference evidence="1 2" key="1">
    <citation type="submission" date="2024-09" db="EMBL/GenBank/DDBJ databases">
        <authorList>
            <person name="Sun Q."/>
            <person name="Mori K."/>
        </authorList>
    </citation>
    <scope>NUCLEOTIDE SEQUENCE [LARGE SCALE GENOMIC DNA]</scope>
    <source>
        <strain evidence="1 2">TBRC 7907</strain>
    </source>
</reference>
<comment type="caution">
    <text evidence="1">The sequence shown here is derived from an EMBL/GenBank/DDBJ whole genome shotgun (WGS) entry which is preliminary data.</text>
</comment>
<organism evidence="1 2">
    <name type="scientific">Allokutzneria oryzae</name>
    <dbReference type="NCBI Taxonomy" id="1378989"/>
    <lineage>
        <taxon>Bacteria</taxon>
        <taxon>Bacillati</taxon>
        <taxon>Actinomycetota</taxon>
        <taxon>Actinomycetes</taxon>
        <taxon>Pseudonocardiales</taxon>
        <taxon>Pseudonocardiaceae</taxon>
        <taxon>Allokutzneria</taxon>
    </lineage>
</organism>
<keyword evidence="2" id="KW-1185">Reference proteome</keyword>
<accession>A0ABV5ZVB4</accession>
<evidence type="ECO:0000313" key="2">
    <source>
        <dbReference type="Proteomes" id="UP001589693"/>
    </source>
</evidence>
<name>A0ABV5ZVB4_9PSEU</name>